<proteinExistence type="predicted"/>
<evidence type="ECO:0000313" key="1">
    <source>
        <dbReference type="EMBL" id="NNB49698.1"/>
    </source>
</evidence>
<accession>A0A9Q5B1P5</accession>
<comment type="caution">
    <text evidence="1">The sequence shown here is derived from an EMBL/GenBank/DDBJ whole genome shotgun (WGS) entry which is preliminary data.</text>
</comment>
<gene>
    <name evidence="1" type="ORF">HBN89_10490</name>
</gene>
<dbReference type="RefSeq" id="WP_169873352.1">
    <property type="nucleotide sequence ID" value="NZ_JAAQYU010000011.1"/>
</dbReference>
<name>A0A9Q5B1P5_PSEFR</name>
<sequence>MSIISSLPEQQLQDEEAAIAAHLGRQPTFLATARDLFRAALQRRFASVTQAFDLDALHVTDYRLEWNQDRTAHIATPVTSRSLADELTRYLASRELPVYQGQVGIFDQAASIGHLGTRLAGSDSMASELAALLQDVGVRAYPNYPLQLAAFYEAPAQVLGLAQGADNRDGRDLPLKVWLAERMARQRRAEANLRTSDGTLTVEGAAMIRWVAGGLLDAGVTEEPGVFELTLRVPTVEARVSGCLVLTRSPRDLPAQSPAGVILLMAGQGLIEFSSGGEFNQYLDRWLSDLQSHPWLWATIALNHRQAVLAHSPRALVDYPGVASSEAFTRCLASLLSWQQDSCQHLIRAGRVEPLYLEQAINLRARLRVGQMLQVRQATLQAQRSAGPRRTAAINKGLVQAFPDLQSLVSPFDMGRLELRGYRDDSAVTDLSSSTRHSGQWQRVSSRPLGAVLRELLVDPRAFNLAADIERLCIGAVGSDACIEITLPAFRDNALAVVRPLRYVAVECQLPVTPTALPEPPVNPFKQQAQATLADFRAMAAMLQAAPVASSFRLRPSPHSALQGAISEVVRQFGLLAHELRGQAASVLYQRLPLAATLPARLRRQLETCLHSDRQAVLFDYGESVTLAEMLDFYCIIAAEPLTAPARRQALNDLEEQYAVRALGMENATPLLDSLLGADQERALLGAVNACIATLQPLPGVNPLPPLEVLGHYLPGFDPGGLAHTRPTVALQQLLTSEQGQWLGQQLLKASGWHGAADGEAAPATLNAQLAWKALVLRYSQAGTTAGYDLNANRLWGKSYAWIRSDFEHYLLTSRQATSPAFAALLARLLRPSMPADFSVRDIPVELIYGSGSWVNFRHGAELAHVIEPGSPQRMTFQQVIALPGQQAAGLAGQQSVAQEKSAAMLSLRLPPLMTWAALHGVVPEMPLSAYTSEQIQQAAKALDVFEQTVLKAANDLFEVPPARLQMARAELLKHGISPEQRVYTAQRGSVPLFELYAVGKHLEVDFEPHTATTLPSTETLRARAALLARLGRLQVNIEREFSRRYDAHEAALVSAQQAVVRFLLDSLPPQQRQDIEYSAVRVLRVRTESRGSVADETTSLMDSLMLRQGFILQVCKPGDCDIYEVFPRALHIQQSPGLKPLLIGGVIGPRQTGLHSWIHRYRHGAILQLDENAYRTGQKLRPHALSSSRLIVEELGSLPAEGQPGSTLPNTFCSARSKQIAMLAPLYIDRDQARAAARGVTAFDQAHPAVLLLKSITPFWGTFDDLLSGDQKRMAEGRLGLVFDLLFFLPVARFVGGAVRILKTAGKLGFKPALPRLGRLTRTLLVALAQELNPADGLSQLLKWGRIKVLMGGRSLASRGLEHFKQAARRSSVARYDTRRGLVTVDDPALWKSPPPGDQLRRVNGIDNVPVRNTGSADAPRYHLLDPVSGLPYGPQLASRVRVVRFNQQRYVVPASPDLPDGYYRLRISNPDNPSQLLSSGLIAKPDAGAGGLWRRRGVRGGGKESFETGTLHTWALPGHGGQATLADMNAYTRSDISLPGLVPGPAPGVYTHNSRSWITAGEPPQVYEVVQIRNRFWQLHADGEQPGPFVTFRPVQGLALGVWEIDPGIRLQPRPRSKWQGGAEVMFVPDPEGPQFYRNLNNLPAATPWQVERAIDFKRIEQQIHTQWHVKLEGIRVISTTGNDLAGKMGIPYDSSSTKANPVAWTSPQGHIYIATDHPDFVVNGLVDTDKVRSTVVHEYVHAASHRHIGLQAVSGAEVNYDECLVDYFAQKLYTQIYPDRPYKSSYFSQDGTLWHGQLAPFMTQNASMSLEDIQQALFHNPGLFRPLSADALQAWKRLTDF</sequence>
<dbReference type="EMBL" id="JAAQYX010000012">
    <property type="protein sequence ID" value="NNB49698.1"/>
    <property type="molecule type" value="Genomic_DNA"/>
</dbReference>
<evidence type="ECO:0000313" key="2">
    <source>
        <dbReference type="Proteomes" id="UP000564604"/>
    </source>
</evidence>
<dbReference type="Proteomes" id="UP000564604">
    <property type="component" value="Unassembled WGS sequence"/>
</dbReference>
<protein>
    <submittedName>
        <fullName evidence="1">Uncharacterized protein</fullName>
    </submittedName>
</protein>
<organism evidence="1 2">
    <name type="scientific">Pseudomonas fragi</name>
    <dbReference type="NCBI Taxonomy" id="296"/>
    <lineage>
        <taxon>Bacteria</taxon>
        <taxon>Pseudomonadati</taxon>
        <taxon>Pseudomonadota</taxon>
        <taxon>Gammaproteobacteria</taxon>
        <taxon>Pseudomonadales</taxon>
        <taxon>Pseudomonadaceae</taxon>
        <taxon>Pseudomonas</taxon>
    </lineage>
</organism>
<reference evidence="1 2" key="1">
    <citation type="journal article" date="2020" name="Front. Microbiol.">
        <title>Genetic Organization of the aprX-lipA2 Operon Affects the Proteolytic Potential of Pseudomonas Species in Milk.</title>
        <authorList>
            <person name="Maier C."/>
            <person name="Huptas C."/>
            <person name="von Neubeck M."/>
            <person name="Scherer S."/>
            <person name="Wenning M."/>
            <person name="Lucking G."/>
        </authorList>
    </citation>
    <scope>NUCLEOTIDE SEQUENCE [LARGE SCALE GENOMIC DNA]</scope>
    <source>
        <strain evidence="1 2">WS 5094</strain>
    </source>
</reference>